<keyword evidence="3 4" id="KW-0408">Iron</keyword>
<evidence type="ECO:0000313" key="6">
    <source>
        <dbReference type="EMBL" id="ETS73726.1"/>
    </source>
</evidence>
<dbReference type="PANTHER" id="PTHR24305">
    <property type="entry name" value="CYTOCHROME P450"/>
    <property type="match status" value="1"/>
</dbReference>
<dbReference type="InterPro" id="IPR050121">
    <property type="entry name" value="Cytochrome_P450_monoxygenase"/>
</dbReference>
<feature type="transmembrane region" description="Helical" evidence="5">
    <location>
        <begin position="20"/>
        <end position="37"/>
    </location>
</feature>
<accession>W3WLQ8</accession>
<proteinExistence type="predicted"/>
<name>W3WLQ8_PESFW</name>
<evidence type="ECO:0000313" key="7">
    <source>
        <dbReference type="Proteomes" id="UP000030651"/>
    </source>
</evidence>
<dbReference type="InterPro" id="IPR002401">
    <property type="entry name" value="Cyt_P450_E_grp-I"/>
</dbReference>
<keyword evidence="5" id="KW-1133">Transmembrane helix</keyword>
<comment type="cofactor">
    <cofactor evidence="4">
        <name>heme</name>
        <dbReference type="ChEBI" id="CHEBI:30413"/>
    </cofactor>
</comment>
<evidence type="ECO:0000256" key="4">
    <source>
        <dbReference type="PIRSR" id="PIRSR602401-1"/>
    </source>
</evidence>
<dbReference type="GeneID" id="19279685"/>
<dbReference type="GO" id="GO:0004497">
    <property type="term" value="F:monooxygenase activity"/>
    <property type="evidence" value="ECO:0007669"/>
    <property type="project" value="InterPro"/>
</dbReference>
<dbReference type="PANTHER" id="PTHR24305:SF222">
    <property type="entry name" value="CYTOCHROME P450 MONOOXYGENASE STCS"/>
    <property type="match status" value="1"/>
</dbReference>
<keyword evidence="5" id="KW-0812">Transmembrane</keyword>
<reference evidence="7" key="1">
    <citation type="journal article" date="2015" name="BMC Genomics">
        <title>Genomic and transcriptomic analysis of the endophytic fungus Pestalotiopsis fici reveals its lifestyle and high potential for synthesis of natural products.</title>
        <authorList>
            <person name="Wang X."/>
            <person name="Zhang X."/>
            <person name="Liu L."/>
            <person name="Xiang M."/>
            <person name="Wang W."/>
            <person name="Sun X."/>
            <person name="Che Y."/>
            <person name="Guo L."/>
            <person name="Liu G."/>
            <person name="Guo L."/>
            <person name="Wang C."/>
            <person name="Yin W.B."/>
            <person name="Stadler M."/>
            <person name="Zhang X."/>
            <person name="Liu X."/>
        </authorList>
    </citation>
    <scope>NUCLEOTIDE SEQUENCE [LARGE SCALE GENOMIC DNA]</scope>
    <source>
        <strain evidence="7">W106-1 / CGMCC3.15140</strain>
    </source>
</reference>
<dbReference type="PRINTS" id="PR00463">
    <property type="entry name" value="EP450I"/>
</dbReference>
<dbReference type="Proteomes" id="UP000030651">
    <property type="component" value="Unassembled WGS sequence"/>
</dbReference>
<dbReference type="GO" id="GO:0005506">
    <property type="term" value="F:iron ion binding"/>
    <property type="evidence" value="ECO:0007669"/>
    <property type="project" value="InterPro"/>
</dbReference>
<organism evidence="6 7">
    <name type="scientific">Pestalotiopsis fici (strain W106-1 / CGMCC3.15140)</name>
    <dbReference type="NCBI Taxonomy" id="1229662"/>
    <lineage>
        <taxon>Eukaryota</taxon>
        <taxon>Fungi</taxon>
        <taxon>Dikarya</taxon>
        <taxon>Ascomycota</taxon>
        <taxon>Pezizomycotina</taxon>
        <taxon>Sordariomycetes</taxon>
        <taxon>Xylariomycetidae</taxon>
        <taxon>Amphisphaeriales</taxon>
        <taxon>Sporocadaceae</taxon>
        <taxon>Pestalotiopsis</taxon>
    </lineage>
</organism>
<dbReference type="InterPro" id="IPR001128">
    <property type="entry name" value="Cyt_P450"/>
</dbReference>
<dbReference type="AlphaFoldDB" id="W3WLQ8"/>
<dbReference type="GO" id="GO:0016705">
    <property type="term" value="F:oxidoreductase activity, acting on paired donors, with incorporation or reduction of molecular oxygen"/>
    <property type="evidence" value="ECO:0007669"/>
    <property type="project" value="InterPro"/>
</dbReference>
<dbReference type="InterPro" id="IPR036396">
    <property type="entry name" value="Cyt_P450_sf"/>
</dbReference>
<evidence type="ECO:0000256" key="5">
    <source>
        <dbReference type="SAM" id="Phobius"/>
    </source>
</evidence>
<feature type="binding site" description="axial binding residue" evidence="4">
    <location>
        <position position="472"/>
    </location>
    <ligand>
        <name>heme</name>
        <dbReference type="ChEBI" id="CHEBI:30413"/>
    </ligand>
    <ligandPart>
        <name>Fe</name>
        <dbReference type="ChEBI" id="CHEBI:18248"/>
    </ligandPart>
</feature>
<dbReference type="RefSeq" id="XP_007841444.1">
    <property type="nucleotide sequence ID" value="XM_007843253.1"/>
</dbReference>
<dbReference type="InParanoid" id="W3WLQ8"/>
<evidence type="ECO:0000256" key="1">
    <source>
        <dbReference type="ARBA" id="ARBA00022617"/>
    </source>
</evidence>
<dbReference type="PRINTS" id="PR00385">
    <property type="entry name" value="P450"/>
</dbReference>
<dbReference type="eggNOG" id="KOG0158">
    <property type="taxonomic scope" value="Eukaryota"/>
</dbReference>
<dbReference type="OMA" id="ETWATHR"/>
<dbReference type="HOGENOM" id="CLU_020492_2_0_1"/>
<dbReference type="GO" id="GO:0020037">
    <property type="term" value="F:heme binding"/>
    <property type="evidence" value="ECO:0007669"/>
    <property type="project" value="InterPro"/>
</dbReference>
<dbReference type="Gene3D" id="1.10.630.10">
    <property type="entry name" value="Cytochrome P450"/>
    <property type="match status" value="1"/>
</dbReference>
<dbReference type="EMBL" id="KI912121">
    <property type="protein sequence ID" value="ETS73726.1"/>
    <property type="molecule type" value="Genomic_DNA"/>
</dbReference>
<dbReference type="Pfam" id="PF00067">
    <property type="entry name" value="p450"/>
    <property type="match status" value="1"/>
</dbReference>
<keyword evidence="2 4" id="KW-0479">Metal-binding</keyword>
<dbReference type="SUPFAM" id="SSF48264">
    <property type="entry name" value="Cytochrome P450"/>
    <property type="match status" value="1"/>
</dbReference>
<evidence type="ECO:0000256" key="2">
    <source>
        <dbReference type="ARBA" id="ARBA00022723"/>
    </source>
</evidence>
<keyword evidence="5" id="KW-0472">Membrane</keyword>
<dbReference type="KEGG" id="pfy:PFICI_14672"/>
<gene>
    <name evidence="6" type="ORF">PFICI_14672</name>
</gene>
<sequence length="553" mass="62356">MPSNLVAMLEQWDLASYWRPALLLAALPLLLGWWFLFRSSKPQGIDMSKYTHFPQPEPADKSRGHWPWVEKIAAEGDPRRSFHYMIDEQAKKMGYPPVLLTDWRPLAPLVILFILNHDVAEQVTKASKQFNTSTPKHPLIQDLAPLVGAKSLVTLDGDEWKDLRKRILPGFQPQHLLTYAKVIADKSRMFVEHLEKRAASGEEFRVDELTTNLSFDVIGIVTFNLDLDAQIPGKQSERDNAKHWLRRYFTETERTIRRLDKQLDSILKTSIKEEHAKIMAGDTTSSRSVAALSLNGIEQLTPQILQQTSDACRGFLFAGHDTTSILMQWMFYSLHRRPSSLKALRDELDEVFGADPSPYSIISQLSNPGGGKLLTKMKYAEAIVKETLRLYPPGTTLRMSPKGNNTTLTLPDGQILNVDGLVLSPVAYAIQRDPAIFGKTRDDFMPERWLGPEASKIPDGAWRPYERGPRRCTGSELANMQAKVVLACVARRFDFVKVGAGELELDEKEQPILDDKGYCKTKSDVFTIDEVTAKAVDGMTMKVKISKVAKTYA</sequence>
<evidence type="ECO:0000256" key="3">
    <source>
        <dbReference type="ARBA" id="ARBA00023004"/>
    </source>
</evidence>
<keyword evidence="7" id="KW-1185">Reference proteome</keyword>
<protein>
    <submittedName>
        <fullName evidence="6">Uncharacterized protein</fullName>
    </submittedName>
</protein>
<keyword evidence="1 4" id="KW-0349">Heme</keyword>
<dbReference type="OrthoDB" id="10029320at2759"/>